<name>A0A098VW66_9MICR</name>
<gene>
    <name evidence="5" type="ORF">DI09_10p210</name>
</gene>
<evidence type="ECO:0000259" key="4">
    <source>
        <dbReference type="Pfam" id="PF00326"/>
    </source>
</evidence>
<keyword evidence="2" id="KW-0378">Hydrolase</keyword>
<dbReference type="EMBL" id="JMKJ01000011">
    <property type="protein sequence ID" value="KGG53124.1"/>
    <property type="molecule type" value="Genomic_DNA"/>
</dbReference>
<evidence type="ECO:0000313" key="5">
    <source>
        <dbReference type="EMBL" id="KGG53124.1"/>
    </source>
</evidence>
<dbReference type="VEuPathDB" id="MicrosporidiaDB:DI09_10p210"/>
<sequence length="179" mass="19373">MGGSHGGYIGAWLATGCTSKYPSEEPRKLKSQSESPGDRCPFAGLILINPVTDLTLLLCNSDIPEWATNEAGLPLAGDFSKLTTAKQYDELWVRSPIRAAPMARRRLLILVGLEDRRVPPLNGIRFSQSISGIAPKLLCFPGEGHALDGVRAQHALVVAITRFLHGINFQPATSNNDLN</sequence>
<evidence type="ECO:0000256" key="3">
    <source>
        <dbReference type="ARBA" id="ARBA00032829"/>
    </source>
</evidence>
<dbReference type="GeneID" id="25257976"/>
<dbReference type="GO" id="GO:0004252">
    <property type="term" value="F:serine-type endopeptidase activity"/>
    <property type="evidence" value="ECO:0007669"/>
    <property type="project" value="TreeGrafter"/>
</dbReference>
<comment type="caution">
    <text evidence="5">The sequence shown here is derived from an EMBL/GenBank/DDBJ whole genome shotgun (WGS) entry which is preliminary data.</text>
</comment>
<dbReference type="InterPro" id="IPR029058">
    <property type="entry name" value="AB_hydrolase_fold"/>
</dbReference>
<dbReference type="Gene3D" id="3.40.50.1820">
    <property type="entry name" value="alpha/beta hydrolase"/>
    <property type="match status" value="1"/>
</dbReference>
<dbReference type="InterPro" id="IPR001375">
    <property type="entry name" value="Peptidase_S9_cat"/>
</dbReference>
<proteinExistence type="inferred from homology"/>
<keyword evidence="6" id="KW-1185">Reference proteome</keyword>
<reference evidence="5 6" key="1">
    <citation type="submission" date="2014-04" db="EMBL/GenBank/DDBJ databases">
        <title>A new species of microsporidia sheds light on the evolution of extreme parasitism.</title>
        <authorList>
            <person name="Haag K.L."/>
            <person name="James T.Y."/>
            <person name="Larsson R."/>
            <person name="Schaer T.M."/>
            <person name="Refardt D."/>
            <person name="Pombert J.-F."/>
            <person name="Ebert D."/>
        </authorList>
    </citation>
    <scope>NUCLEOTIDE SEQUENCE [LARGE SCALE GENOMIC DNA]</scope>
    <source>
        <strain evidence="5 6">UGP3</strain>
        <tissue evidence="5">Spores</tissue>
    </source>
</reference>
<protein>
    <recommendedName>
        <fullName evidence="3">Dipeptidyl-peptidase V</fullName>
    </recommendedName>
</protein>
<dbReference type="GO" id="GO:0006508">
    <property type="term" value="P:proteolysis"/>
    <property type="evidence" value="ECO:0007669"/>
    <property type="project" value="InterPro"/>
</dbReference>
<feature type="domain" description="Peptidase S9 prolyl oligopeptidase catalytic" evidence="4">
    <location>
        <begin position="42"/>
        <end position="164"/>
    </location>
</feature>
<dbReference type="PANTHER" id="PTHR42776:SF4">
    <property type="entry name" value="ACYLAMINO-ACID-RELEASING ENZYME"/>
    <property type="match status" value="1"/>
</dbReference>
<accession>A0A098VW66</accession>
<comment type="similarity">
    <text evidence="1">Belongs to the peptidase S9C family.</text>
</comment>
<dbReference type="OrthoDB" id="43744at2759"/>
<dbReference type="Proteomes" id="UP000029725">
    <property type="component" value="Unassembled WGS sequence"/>
</dbReference>
<dbReference type="PANTHER" id="PTHR42776">
    <property type="entry name" value="SERINE PEPTIDASE S9 FAMILY MEMBER"/>
    <property type="match status" value="1"/>
</dbReference>
<evidence type="ECO:0000256" key="1">
    <source>
        <dbReference type="ARBA" id="ARBA00010040"/>
    </source>
</evidence>
<dbReference type="Pfam" id="PF00326">
    <property type="entry name" value="Peptidase_S9"/>
    <property type="match status" value="1"/>
</dbReference>
<dbReference type="RefSeq" id="XP_013239551.1">
    <property type="nucleotide sequence ID" value="XM_013384097.1"/>
</dbReference>
<dbReference type="HOGENOM" id="CLU_1503786_0_0_1"/>
<evidence type="ECO:0000313" key="6">
    <source>
        <dbReference type="Proteomes" id="UP000029725"/>
    </source>
</evidence>
<dbReference type="SUPFAM" id="SSF53474">
    <property type="entry name" value="alpha/beta-Hydrolases"/>
    <property type="match status" value="1"/>
</dbReference>
<dbReference type="AlphaFoldDB" id="A0A098VW66"/>
<organism evidence="5 6">
    <name type="scientific">Mitosporidium daphniae</name>
    <dbReference type="NCBI Taxonomy" id="1485682"/>
    <lineage>
        <taxon>Eukaryota</taxon>
        <taxon>Fungi</taxon>
        <taxon>Fungi incertae sedis</taxon>
        <taxon>Microsporidia</taxon>
        <taxon>Mitosporidium</taxon>
    </lineage>
</organism>
<evidence type="ECO:0000256" key="2">
    <source>
        <dbReference type="ARBA" id="ARBA00022801"/>
    </source>
</evidence>